<dbReference type="AlphaFoldDB" id="F4WM58"/>
<evidence type="ECO:0000256" key="1">
    <source>
        <dbReference type="SAM" id="MobiDB-lite"/>
    </source>
</evidence>
<feature type="compositionally biased region" description="Basic residues" evidence="1">
    <location>
        <begin position="59"/>
        <end position="70"/>
    </location>
</feature>
<dbReference type="InParanoid" id="F4WM58"/>
<dbReference type="Proteomes" id="UP000007755">
    <property type="component" value="Unassembled WGS sequence"/>
</dbReference>
<gene>
    <name evidence="2" type="ORF">G5I_06891</name>
</gene>
<feature type="region of interest" description="Disordered" evidence="1">
    <location>
        <begin position="46"/>
        <end position="70"/>
    </location>
</feature>
<evidence type="ECO:0000313" key="2">
    <source>
        <dbReference type="EMBL" id="EGI64702.1"/>
    </source>
</evidence>
<protein>
    <submittedName>
        <fullName evidence="2">Uncharacterized protein</fullName>
    </submittedName>
</protein>
<dbReference type="EMBL" id="GL888217">
    <property type="protein sequence ID" value="EGI64702.1"/>
    <property type="molecule type" value="Genomic_DNA"/>
</dbReference>
<evidence type="ECO:0000313" key="3">
    <source>
        <dbReference type="Proteomes" id="UP000007755"/>
    </source>
</evidence>
<keyword evidence="3" id="KW-1185">Reference proteome</keyword>
<sequence length="70" mass="7983">MLRYWLTLHALPRGEHETPLLQPSSEFRSTVYSVNTNQKICSFYNHKDGSHAGSGGHSRLPKRMSSPKKE</sequence>
<accession>F4WM58</accession>
<organism evidence="3">
    <name type="scientific">Acromyrmex echinatior</name>
    <name type="common">Panamanian leafcutter ant</name>
    <name type="synonym">Acromyrmex octospinosus echinatior</name>
    <dbReference type="NCBI Taxonomy" id="103372"/>
    <lineage>
        <taxon>Eukaryota</taxon>
        <taxon>Metazoa</taxon>
        <taxon>Ecdysozoa</taxon>
        <taxon>Arthropoda</taxon>
        <taxon>Hexapoda</taxon>
        <taxon>Insecta</taxon>
        <taxon>Pterygota</taxon>
        <taxon>Neoptera</taxon>
        <taxon>Endopterygota</taxon>
        <taxon>Hymenoptera</taxon>
        <taxon>Apocrita</taxon>
        <taxon>Aculeata</taxon>
        <taxon>Formicoidea</taxon>
        <taxon>Formicidae</taxon>
        <taxon>Myrmicinae</taxon>
        <taxon>Acromyrmex</taxon>
    </lineage>
</organism>
<proteinExistence type="predicted"/>
<reference evidence="2" key="1">
    <citation type="submission" date="2011-02" db="EMBL/GenBank/DDBJ databases">
        <title>The genome of the leaf-cutting ant Acromyrmex echinatior suggests key adaptations to social evolution and fungus farming.</title>
        <authorList>
            <person name="Nygaard S."/>
            <person name="Zhang G."/>
        </authorList>
    </citation>
    <scope>NUCLEOTIDE SEQUENCE</scope>
</reference>
<name>F4WM58_ACREC</name>